<comment type="function">
    <text evidence="7">Required for disulfide bond formation in some periplasmic proteins. Acts by transferring its disulfide bond to other proteins and is reduced in the process.</text>
</comment>
<evidence type="ECO:0000313" key="10">
    <source>
        <dbReference type="Proteomes" id="UP000663903"/>
    </source>
</evidence>
<dbReference type="Proteomes" id="UP000663903">
    <property type="component" value="Chromosome"/>
</dbReference>
<name>A0A975CMF3_9BURK</name>
<evidence type="ECO:0000259" key="8">
    <source>
        <dbReference type="PROSITE" id="PS51352"/>
    </source>
</evidence>
<protein>
    <recommendedName>
        <fullName evidence="7">Thiol:disulfide interchange protein</fullName>
    </recommendedName>
</protein>
<dbReference type="InterPro" id="IPR013766">
    <property type="entry name" value="Thioredoxin_domain"/>
</dbReference>
<comment type="similarity">
    <text evidence="2 7">Belongs to the thioredoxin family. DsbC subfamily.</text>
</comment>
<dbReference type="Pfam" id="PF10411">
    <property type="entry name" value="DsbC_N"/>
    <property type="match status" value="1"/>
</dbReference>
<evidence type="ECO:0000256" key="1">
    <source>
        <dbReference type="ARBA" id="ARBA00004418"/>
    </source>
</evidence>
<evidence type="ECO:0000256" key="7">
    <source>
        <dbReference type="RuleBase" id="RU364038"/>
    </source>
</evidence>
<dbReference type="InterPro" id="IPR033954">
    <property type="entry name" value="DiS-bond_Isoase_DsbC/G"/>
</dbReference>
<dbReference type="EMBL" id="CP071796">
    <property type="protein sequence ID" value="QTD46168.1"/>
    <property type="molecule type" value="Genomic_DNA"/>
</dbReference>
<reference evidence="9" key="1">
    <citation type="submission" date="2021-03" db="EMBL/GenBank/DDBJ databases">
        <title>Ottowia sp. 27C isolated from the cloaca of a Giant Asian pond turtle (Heosemys grandis).</title>
        <authorList>
            <person name="Spergser J."/>
            <person name="Busse H.-J."/>
        </authorList>
    </citation>
    <scope>NUCLEOTIDE SEQUENCE</scope>
    <source>
        <strain evidence="9">27C</strain>
    </source>
</reference>
<evidence type="ECO:0000256" key="3">
    <source>
        <dbReference type="ARBA" id="ARBA00022729"/>
    </source>
</evidence>
<dbReference type="InterPro" id="IPR009094">
    <property type="entry name" value="DiS-bond_isomerase_DsbC/G_N_sf"/>
</dbReference>
<dbReference type="InterPro" id="IPR012336">
    <property type="entry name" value="Thioredoxin-like_fold"/>
</dbReference>
<evidence type="ECO:0000256" key="6">
    <source>
        <dbReference type="ARBA" id="ARBA00023284"/>
    </source>
</evidence>
<dbReference type="Gene3D" id="3.40.30.10">
    <property type="entry name" value="Glutaredoxin"/>
    <property type="match status" value="1"/>
</dbReference>
<dbReference type="PANTHER" id="PTHR35272:SF3">
    <property type="entry name" value="THIOL:DISULFIDE INTERCHANGE PROTEIN DSBC"/>
    <property type="match status" value="1"/>
</dbReference>
<dbReference type="Gene3D" id="3.10.450.70">
    <property type="entry name" value="Disulphide bond isomerase, DsbC/G, N-terminal"/>
    <property type="match status" value="1"/>
</dbReference>
<dbReference type="Pfam" id="PF13098">
    <property type="entry name" value="Thioredoxin_2"/>
    <property type="match status" value="1"/>
</dbReference>
<feature type="domain" description="Thioredoxin" evidence="8">
    <location>
        <begin position="83"/>
        <end position="239"/>
    </location>
</feature>
<keyword evidence="6 7" id="KW-0676">Redox-active center</keyword>
<keyword evidence="3 7" id="KW-0732">Signal</keyword>
<comment type="subcellular location">
    <subcellularLocation>
        <location evidence="1 7">Periplasm</location>
    </subcellularLocation>
</comment>
<dbReference type="PROSITE" id="PS00194">
    <property type="entry name" value="THIOREDOXIN_1"/>
    <property type="match status" value="1"/>
</dbReference>
<dbReference type="SUPFAM" id="SSF52833">
    <property type="entry name" value="Thioredoxin-like"/>
    <property type="match status" value="1"/>
</dbReference>
<feature type="chain" id="PRO_5038161528" description="Thiol:disulfide interchange protein" evidence="7">
    <location>
        <begin position="25"/>
        <end position="239"/>
    </location>
</feature>
<dbReference type="InterPro" id="IPR036249">
    <property type="entry name" value="Thioredoxin-like_sf"/>
</dbReference>
<evidence type="ECO:0000313" key="9">
    <source>
        <dbReference type="EMBL" id="QTD46168.1"/>
    </source>
</evidence>
<keyword evidence="4 7" id="KW-0574">Periplasm</keyword>
<dbReference type="RefSeq" id="WP_208010067.1">
    <property type="nucleotide sequence ID" value="NZ_CP071796.1"/>
</dbReference>
<evidence type="ECO:0000256" key="5">
    <source>
        <dbReference type="ARBA" id="ARBA00023157"/>
    </source>
</evidence>
<dbReference type="KEGG" id="otd:J1M35_04485"/>
<evidence type="ECO:0000256" key="4">
    <source>
        <dbReference type="ARBA" id="ARBA00022764"/>
    </source>
</evidence>
<dbReference type="GO" id="GO:0042597">
    <property type="term" value="C:periplasmic space"/>
    <property type="evidence" value="ECO:0007669"/>
    <property type="project" value="UniProtKB-SubCell"/>
</dbReference>
<organism evidence="9 10">
    <name type="scientific">Ottowia testudinis</name>
    <dbReference type="NCBI Taxonomy" id="2816950"/>
    <lineage>
        <taxon>Bacteria</taxon>
        <taxon>Pseudomonadati</taxon>
        <taxon>Pseudomonadota</taxon>
        <taxon>Betaproteobacteria</taxon>
        <taxon>Burkholderiales</taxon>
        <taxon>Comamonadaceae</taxon>
        <taxon>Ottowia</taxon>
    </lineage>
</organism>
<accession>A0A975CMF3</accession>
<dbReference type="InterPro" id="IPR051470">
    <property type="entry name" value="Thiol:disulfide_interchange"/>
</dbReference>
<gene>
    <name evidence="9" type="ORF">J1M35_04485</name>
</gene>
<dbReference type="CDD" id="cd03020">
    <property type="entry name" value="DsbA_DsbC_DsbG"/>
    <property type="match status" value="1"/>
</dbReference>
<sequence length="239" mass="26772">MKLPAFARTGLAALVLALPFMACAQEATLRKNLAERVPGLSNIDEVRKTPMNGLFEVRVGTDILYTDAEGNYLIHGNMLDTKARKNLTEERIEKLTAIDFKELDLKNAFTMVRGNGKRKLAVFEDPNCGYCKRFEKDLAKINNVTVHFFLIPILGADSVEKSRQIWCSADKVKTWNDWMQRDVAPKGAGTCNTDALTANLDFAKKYRITGTPTLVFENGQRVPGAINTQQLEEMLTAKR</sequence>
<dbReference type="GO" id="GO:0015036">
    <property type="term" value="F:disulfide oxidoreductase activity"/>
    <property type="evidence" value="ECO:0007669"/>
    <property type="project" value="UniProtKB-ARBA"/>
</dbReference>
<dbReference type="InterPro" id="IPR018950">
    <property type="entry name" value="DiS-bond_isomerase_DsbC/G_N"/>
</dbReference>
<proteinExistence type="inferred from homology"/>
<dbReference type="PROSITE" id="PS51352">
    <property type="entry name" value="THIOREDOXIN_2"/>
    <property type="match status" value="1"/>
</dbReference>
<dbReference type="InterPro" id="IPR017937">
    <property type="entry name" value="Thioredoxin_CS"/>
</dbReference>
<dbReference type="PANTHER" id="PTHR35272">
    <property type="entry name" value="THIOL:DISULFIDE INTERCHANGE PROTEIN DSBC-RELATED"/>
    <property type="match status" value="1"/>
</dbReference>
<dbReference type="SUPFAM" id="SSF54423">
    <property type="entry name" value="DsbC/DsbG N-terminal domain-like"/>
    <property type="match status" value="1"/>
</dbReference>
<keyword evidence="10" id="KW-1185">Reference proteome</keyword>
<keyword evidence="5" id="KW-1015">Disulfide bond</keyword>
<feature type="signal peptide" evidence="7">
    <location>
        <begin position="1"/>
        <end position="24"/>
    </location>
</feature>
<evidence type="ECO:0000256" key="2">
    <source>
        <dbReference type="ARBA" id="ARBA00009813"/>
    </source>
</evidence>
<dbReference type="AlphaFoldDB" id="A0A975CMF3"/>